<dbReference type="InterPro" id="IPR017900">
    <property type="entry name" value="4Fe4S_Fe_S_CS"/>
</dbReference>
<keyword evidence="3" id="KW-0408">Iron</keyword>
<dbReference type="PROSITE" id="PS00198">
    <property type="entry name" value="4FE4S_FER_1"/>
    <property type="match status" value="2"/>
</dbReference>
<dbReference type="PROSITE" id="PS51379">
    <property type="entry name" value="4FE4S_FER_2"/>
    <property type="match status" value="2"/>
</dbReference>
<dbReference type="EMBL" id="CP058559">
    <property type="protein sequence ID" value="QNO13913.1"/>
    <property type="molecule type" value="Genomic_DNA"/>
</dbReference>
<accession>A0A7G9W5F1</accession>
<keyword evidence="4" id="KW-0411">Iron-sulfur</keyword>
<evidence type="ECO:0000256" key="4">
    <source>
        <dbReference type="ARBA" id="ARBA00023014"/>
    </source>
</evidence>
<dbReference type="GO" id="GO:0051539">
    <property type="term" value="F:4 iron, 4 sulfur cluster binding"/>
    <property type="evidence" value="ECO:0007669"/>
    <property type="project" value="UniProtKB-KW"/>
</dbReference>
<dbReference type="Pfam" id="PF13237">
    <property type="entry name" value="Fer4_10"/>
    <property type="match status" value="1"/>
</dbReference>
<evidence type="ECO:0000313" key="6">
    <source>
        <dbReference type="EMBL" id="QNO13913.1"/>
    </source>
</evidence>
<dbReference type="InterPro" id="IPR050572">
    <property type="entry name" value="Fe-S_Ferredoxin"/>
</dbReference>
<dbReference type="PANTHER" id="PTHR43687">
    <property type="entry name" value="ADENYLYLSULFATE REDUCTASE, BETA SUBUNIT"/>
    <property type="match status" value="1"/>
</dbReference>
<keyword evidence="1" id="KW-0004">4Fe-4S</keyword>
<proteinExistence type="predicted"/>
<dbReference type="AlphaFoldDB" id="A0A7G9W5F1"/>
<evidence type="ECO:0000256" key="2">
    <source>
        <dbReference type="ARBA" id="ARBA00022723"/>
    </source>
</evidence>
<keyword evidence="7" id="KW-1185">Reference proteome</keyword>
<evidence type="ECO:0000256" key="1">
    <source>
        <dbReference type="ARBA" id="ARBA00022485"/>
    </source>
</evidence>
<organism evidence="6 7">
    <name type="scientific">Alkalicella caledoniensis</name>
    <dbReference type="NCBI Taxonomy" id="2731377"/>
    <lineage>
        <taxon>Bacteria</taxon>
        <taxon>Bacillati</taxon>
        <taxon>Bacillota</taxon>
        <taxon>Clostridia</taxon>
        <taxon>Eubacteriales</taxon>
        <taxon>Proteinivoracaceae</taxon>
        <taxon>Alkalicella</taxon>
    </lineage>
</organism>
<sequence length="73" mass="8219">MSQPKRGKVNINYKRCKGCGICSSSCPRKVYQYKKIGRPRVVAEEKCTACMLCQYLCPDFAIKIEKIISGVVV</sequence>
<dbReference type="RefSeq" id="WP_213167577.1">
    <property type="nucleotide sequence ID" value="NZ_CP058559.1"/>
</dbReference>
<evidence type="ECO:0000313" key="7">
    <source>
        <dbReference type="Proteomes" id="UP000516160"/>
    </source>
</evidence>
<keyword evidence="2" id="KW-0479">Metal-binding</keyword>
<protein>
    <submittedName>
        <fullName evidence="6">Ferredoxin family protein</fullName>
    </submittedName>
</protein>
<name>A0A7G9W5F1_ALKCA</name>
<feature type="domain" description="4Fe-4S ferredoxin-type" evidence="5">
    <location>
        <begin position="37"/>
        <end position="67"/>
    </location>
</feature>
<dbReference type="GO" id="GO:0046872">
    <property type="term" value="F:metal ion binding"/>
    <property type="evidence" value="ECO:0007669"/>
    <property type="project" value="UniProtKB-KW"/>
</dbReference>
<dbReference type="Gene3D" id="3.30.70.20">
    <property type="match status" value="1"/>
</dbReference>
<evidence type="ECO:0000256" key="3">
    <source>
        <dbReference type="ARBA" id="ARBA00023004"/>
    </source>
</evidence>
<reference evidence="6 7" key="1">
    <citation type="submission" date="2020-07" db="EMBL/GenBank/DDBJ databases">
        <title>Alkalicella. sp. LB2 genome.</title>
        <authorList>
            <person name="Postec A."/>
            <person name="Quemeneur M."/>
        </authorList>
    </citation>
    <scope>NUCLEOTIDE SEQUENCE [LARGE SCALE GENOMIC DNA]</scope>
    <source>
        <strain evidence="6 7">LB2</strain>
    </source>
</reference>
<feature type="domain" description="4Fe-4S ferredoxin-type" evidence="5">
    <location>
        <begin position="7"/>
        <end position="36"/>
    </location>
</feature>
<dbReference type="Proteomes" id="UP000516160">
    <property type="component" value="Chromosome"/>
</dbReference>
<dbReference type="SUPFAM" id="SSF54862">
    <property type="entry name" value="4Fe-4S ferredoxins"/>
    <property type="match status" value="1"/>
</dbReference>
<evidence type="ECO:0000259" key="5">
    <source>
        <dbReference type="PROSITE" id="PS51379"/>
    </source>
</evidence>
<dbReference type="PANTHER" id="PTHR43687:SF1">
    <property type="entry name" value="FERREDOXIN III"/>
    <property type="match status" value="1"/>
</dbReference>
<gene>
    <name evidence="6" type="ORF">HYG86_03580</name>
</gene>
<dbReference type="InterPro" id="IPR017896">
    <property type="entry name" value="4Fe4S_Fe-S-bd"/>
</dbReference>
<dbReference type="KEGG" id="acae:HYG86_03580"/>